<accession>B7PS13</accession>
<gene>
    <name evidence="4" type="ORF">IscW_ISCW024515</name>
</gene>
<dbReference type="EMBL" id="DS776142">
    <property type="protein sequence ID" value="EEC09385.1"/>
    <property type="molecule type" value="Genomic_DNA"/>
</dbReference>
<dbReference type="VEuPathDB" id="VectorBase:ISCP_030318"/>
<dbReference type="PROSITE" id="PS01180">
    <property type="entry name" value="CUB"/>
    <property type="match status" value="1"/>
</dbReference>
<reference evidence="4 6" key="1">
    <citation type="submission" date="2008-03" db="EMBL/GenBank/DDBJ databases">
        <title>Annotation of Ixodes scapularis.</title>
        <authorList>
            <consortium name="Ixodes scapularis Genome Project Consortium"/>
            <person name="Caler E."/>
            <person name="Hannick L.I."/>
            <person name="Bidwell S."/>
            <person name="Joardar V."/>
            <person name="Thiagarajan M."/>
            <person name="Amedeo P."/>
            <person name="Galinsky K.J."/>
            <person name="Schobel S."/>
            <person name="Inman J."/>
            <person name="Hostetler J."/>
            <person name="Miller J."/>
            <person name="Hammond M."/>
            <person name="Megy K."/>
            <person name="Lawson D."/>
            <person name="Kodira C."/>
            <person name="Sutton G."/>
            <person name="Meyer J."/>
            <person name="Hill C.A."/>
            <person name="Birren B."/>
            <person name="Nene V."/>
            <person name="Collins F."/>
            <person name="Alarcon-Chaidez F."/>
            <person name="Wikel S."/>
            <person name="Strausberg R."/>
        </authorList>
    </citation>
    <scope>NUCLEOTIDE SEQUENCE [LARGE SCALE GENOMIC DNA]</scope>
    <source>
        <strain evidence="6">Wikel</strain>
        <strain evidence="4">Wikel colony</strain>
    </source>
</reference>
<feature type="non-terminal residue" evidence="4">
    <location>
        <position position="1"/>
    </location>
</feature>
<dbReference type="EMBL" id="ABJB010254434">
    <property type="status" value="NOT_ANNOTATED_CDS"/>
    <property type="molecule type" value="Genomic_DNA"/>
</dbReference>
<feature type="non-terminal residue" evidence="4">
    <location>
        <position position="88"/>
    </location>
</feature>
<evidence type="ECO:0000313" key="6">
    <source>
        <dbReference type="Proteomes" id="UP000001555"/>
    </source>
</evidence>
<dbReference type="PaxDb" id="6945-B7PS13"/>
<evidence type="ECO:0000256" key="2">
    <source>
        <dbReference type="PROSITE-ProRule" id="PRU00059"/>
    </source>
</evidence>
<dbReference type="Proteomes" id="UP000001555">
    <property type="component" value="Unassembled WGS sequence"/>
</dbReference>
<dbReference type="InterPro" id="IPR000859">
    <property type="entry name" value="CUB_dom"/>
</dbReference>
<feature type="domain" description="CUB" evidence="3">
    <location>
        <begin position="15"/>
        <end position="88"/>
    </location>
</feature>
<keyword evidence="1" id="KW-1015">Disulfide bond</keyword>
<organism>
    <name type="scientific">Ixodes scapularis</name>
    <name type="common">Black-legged tick</name>
    <name type="synonym">Deer tick</name>
    <dbReference type="NCBI Taxonomy" id="6945"/>
    <lineage>
        <taxon>Eukaryota</taxon>
        <taxon>Metazoa</taxon>
        <taxon>Ecdysozoa</taxon>
        <taxon>Arthropoda</taxon>
        <taxon>Chelicerata</taxon>
        <taxon>Arachnida</taxon>
        <taxon>Acari</taxon>
        <taxon>Parasitiformes</taxon>
        <taxon>Ixodida</taxon>
        <taxon>Ixodoidea</taxon>
        <taxon>Ixodidae</taxon>
        <taxon>Ixodinae</taxon>
        <taxon>Ixodes</taxon>
    </lineage>
</organism>
<dbReference type="AlphaFoldDB" id="B7PS13"/>
<comment type="caution">
    <text evidence="2">Lacks conserved residue(s) required for the propagation of feature annotation.</text>
</comment>
<sequence>AGAASAQYFTLEQNTNLVVQRNVRGLIVTPGFLTGGNAPPNFSGAITIQTPRGFSRVRLDFADFDLETSAQCSGDYLSILEPEGTHWV</sequence>
<dbReference type="InParanoid" id="B7PS13"/>
<evidence type="ECO:0000313" key="4">
    <source>
        <dbReference type="EMBL" id="EEC09385.1"/>
    </source>
</evidence>
<dbReference type="HOGENOM" id="CLU_2475270_0_0_1"/>
<keyword evidence="6" id="KW-1185">Reference proteome</keyword>
<dbReference type="OrthoDB" id="10051896at2759"/>
<dbReference type="VEuPathDB" id="VectorBase:ISCI024515"/>
<name>B7PS13_IXOSC</name>
<proteinExistence type="predicted"/>
<dbReference type="SUPFAM" id="SSF49854">
    <property type="entry name" value="Spermadhesin, CUB domain"/>
    <property type="match status" value="1"/>
</dbReference>
<protein>
    <recommendedName>
        <fullName evidence="3">CUB domain-containing protein</fullName>
    </recommendedName>
</protein>
<evidence type="ECO:0000256" key="1">
    <source>
        <dbReference type="ARBA" id="ARBA00023157"/>
    </source>
</evidence>
<evidence type="ECO:0000313" key="5">
    <source>
        <dbReference type="EnsemblMetazoa" id="ISCW024515-PA"/>
    </source>
</evidence>
<evidence type="ECO:0000259" key="3">
    <source>
        <dbReference type="PROSITE" id="PS01180"/>
    </source>
</evidence>
<dbReference type="Pfam" id="PF00431">
    <property type="entry name" value="CUB"/>
    <property type="match status" value="1"/>
</dbReference>
<dbReference type="EnsemblMetazoa" id="ISCW024515-RA">
    <property type="protein sequence ID" value="ISCW024515-PA"/>
    <property type="gene ID" value="ISCW024515"/>
</dbReference>
<dbReference type="EMBL" id="ABJB010009954">
    <property type="status" value="NOT_ANNOTATED_CDS"/>
    <property type="molecule type" value="Genomic_DNA"/>
</dbReference>
<dbReference type="InterPro" id="IPR035914">
    <property type="entry name" value="Sperma_CUB_dom_sf"/>
</dbReference>
<dbReference type="Gene3D" id="2.60.120.290">
    <property type="entry name" value="Spermadhesin, CUB domain"/>
    <property type="match status" value="1"/>
</dbReference>
<reference evidence="5" key="2">
    <citation type="submission" date="2020-05" db="UniProtKB">
        <authorList>
            <consortium name="EnsemblMetazoa"/>
        </authorList>
    </citation>
    <scope>IDENTIFICATION</scope>
    <source>
        <strain evidence="5">wikel</strain>
    </source>
</reference>
<dbReference type="VEuPathDB" id="VectorBase:ISCW024515"/>